<gene>
    <name evidence="2" type="ORF">BU24DRAFT_425717</name>
</gene>
<evidence type="ECO:0000313" key="2">
    <source>
        <dbReference type="EMBL" id="KAF2011887.1"/>
    </source>
</evidence>
<sequence length="91" mass="10143">MSAFCLLISLSMIFCPDCGCEWQPSLGLQAKNFPAQMLYPEQWDLCEPRTQLRKVVSMPGLVALIISAKLASCLQATIFQPFSSQLKPPQH</sequence>
<evidence type="ECO:0000256" key="1">
    <source>
        <dbReference type="SAM" id="SignalP"/>
    </source>
</evidence>
<feature type="signal peptide" evidence="1">
    <location>
        <begin position="1"/>
        <end position="20"/>
    </location>
</feature>
<dbReference type="RefSeq" id="XP_033380226.1">
    <property type="nucleotide sequence ID" value="XM_033528806.1"/>
</dbReference>
<proteinExistence type="predicted"/>
<keyword evidence="1" id="KW-0732">Signal</keyword>
<dbReference type="AlphaFoldDB" id="A0A6A5XGC7"/>
<accession>A0A6A5XGC7</accession>
<name>A0A6A5XGC7_9PLEO</name>
<reference evidence="2" key="1">
    <citation type="journal article" date="2020" name="Stud. Mycol.">
        <title>101 Dothideomycetes genomes: a test case for predicting lifestyles and emergence of pathogens.</title>
        <authorList>
            <person name="Haridas S."/>
            <person name="Albert R."/>
            <person name="Binder M."/>
            <person name="Bloem J."/>
            <person name="Labutti K."/>
            <person name="Salamov A."/>
            <person name="Andreopoulos B."/>
            <person name="Baker S."/>
            <person name="Barry K."/>
            <person name="Bills G."/>
            <person name="Bluhm B."/>
            <person name="Cannon C."/>
            <person name="Castanera R."/>
            <person name="Culley D."/>
            <person name="Daum C."/>
            <person name="Ezra D."/>
            <person name="Gonzalez J."/>
            <person name="Henrissat B."/>
            <person name="Kuo A."/>
            <person name="Liang C."/>
            <person name="Lipzen A."/>
            <person name="Lutzoni F."/>
            <person name="Magnuson J."/>
            <person name="Mondo S."/>
            <person name="Nolan M."/>
            <person name="Ohm R."/>
            <person name="Pangilinan J."/>
            <person name="Park H.-J."/>
            <person name="Ramirez L."/>
            <person name="Alfaro M."/>
            <person name="Sun H."/>
            <person name="Tritt A."/>
            <person name="Yoshinaga Y."/>
            <person name="Zwiers L.-H."/>
            <person name="Turgeon B."/>
            <person name="Goodwin S."/>
            <person name="Spatafora J."/>
            <person name="Crous P."/>
            <person name="Grigoriev I."/>
        </authorList>
    </citation>
    <scope>NUCLEOTIDE SEQUENCE</scope>
    <source>
        <strain evidence="2">CBS 175.79</strain>
    </source>
</reference>
<feature type="chain" id="PRO_5025611564" description="Secreted protein" evidence="1">
    <location>
        <begin position="21"/>
        <end position="91"/>
    </location>
</feature>
<organism evidence="2 3">
    <name type="scientific">Aaosphaeria arxii CBS 175.79</name>
    <dbReference type="NCBI Taxonomy" id="1450172"/>
    <lineage>
        <taxon>Eukaryota</taxon>
        <taxon>Fungi</taxon>
        <taxon>Dikarya</taxon>
        <taxon>Ascomycota</taxon>
        <taxon>Pezizomycotina</taxon>
        <taxon>Dothideomycetes</taxon>
        <taxon>Pleosporomycetidae</taxon>
        <taxon>Pleosporales</taxon>
        <taxon>Pleosporales incertae sedis</taxon>
        <taxon>Aaosphaeria</taxon>
    </lineage>
</organism>
<dbReference type="Proteomes" id="UP000799778">
    <property type="component" value="Unassembled WGS sequence"/>
</dbReference>
<dbReference type="GeneID" id="54286203"/>
<evidence type="ECO:0000313" key="3">
    <source>
        <dbReference type="Proteomes" id="UP000799778"/>
    </source>
</evidence>
<protein>
    <recommendedName>
        <fullName evidence="4">Secreted protein</fullName>
    </recommendedName>
</protein>
<dbReference type="EMBL" id="ML978073">
    <property type="protein sequence ID" value="KAF2011887.1"/>
    <property type="molecule type" value="Genomic_DNA"/>
</dbReference>
<evidence type="ECO:0008006" key="4">
    <source>
        <dbReference type="Google" id="ProtNLM"/>
    </source>
</evidence>
<keyword evidence="3" id="KW-1185">Reference proteome</keyword>